<accession>X0STE4</accession>
<feature type="transmembrane region" description="Helical" evidence="1">
    <location>
        <begin position="349"/>
        <end position="366"/>
    </location>
</feature>
<proteinExistence type="predicted"/>
<protein>
    <recommendedName>
        <fullName evidence="3">Glycosyltransferase RgtA/B/C/D-like domain-containing protein</fullName>
    </recommendedName>
</protein>
<evidence type="ECO:0000313" key="2">
    <source>
        <dbReference type="EMBL" id="GAF78421.1"/>
    </source>
</evidence>
<feature type="transmembrane region" description="Helical" evidence="1">
    <location>
        <begin position="387"/>
        <end position="405"/>
    </location>
</feature>
<feature type="transmembrane region" description="Helical" evidence="1">
    <location>
        <begin position="290"/>
        <end position="313"/>
    </location>
</feature>
<feature type="non-terminal residue" evidence="2">
    <location>
        <position position="507"/>
    </location>
</feature>
<organism evidence="2">
    <name type="scientific">marine sediment metagenome</name>
    <dbReference type="NCBI Taxonomy" id="412755"/>
    <lineage>
        <taxon>unclassified sequences</taxon>
        <taxon>metagenomes</taxon>
        <taxon>ecological metagenomes</taxon>
    </lineage>
</organism>
<sequence length="507" mass="55990">MTSTISRAAEDRRTVFCVVALLVVITFVNHIGAYDLWWHLKAGEIILGSGEVPRSDPFSFTAPDTPWTYHSWLSGVILHSVHRLGGVEALIMLRALLIAASLMIAWVAARRRGVGLGLASILTLAACYQLGPRALMRPYLFSFVLFTVFYIVIQGTFQRAAPPKPACASRFGAEKWFLWGGGGRLIVLPCLTMLWANLHAGFLVGLLIIGAFGAGEMIAVAVRKGGISYLRALFTEDGGARFRALLVAGVLCLAAGVMTPYGPGVLMYPFRLLTEVKLVRQVQEWQATPFTASFAVFWLLLALTVVALVRSAWLCGRGAELREKVGQFCADVFLMAGFGLLAVSSVRNLAWGMLLVAPVVGYHFVAARHAALAGEPSGEGDRRRNRLYVLAAYTLGLVLALNNVIGGRDFGFGVSEERFPVRACDYLERAPFKGRFYNEYAWGGYMIWRFWPQRKVFIDGRCLVYGDGVIGETMTVARGEEGWQDVLERYRVEGLLVRYRPRDSAHF</sequence>
<dbReference type="EMBL" id="BARS01001927">
    <property type="protein sequence ID" value="GAF78421.1"/>
    <property type="molecule type" value="Genomic_DNA"/>
</dbReference>
<feature type="transmembrane region" description="Helical" evidence="1">
    <location>
        <begin position="244"/>
        <end position="270"/>
    </location>
</feature>
<name>X0STE4_9ZZZZ</name>
<feature type="transmembrane region" description="Helical" evidence="1">
    <location>
        <begin position="202"/>
        <end position="223"/>
    </location>
</feature>
<feature type="transmembrane region" description="Helical" evidence="1">
    <location>
        <begin position="114"/>
        <end position="131"/>
    </location>
</feature>
<evidence type="ECO:0000256" key="1">
    <source>
        <dbReference type="SAM" id="Phobius"/>
    </source>
</evidence>
<feature type="transmembrane region" description="Helical" evidence="1">
    <location>
        <begin position="89"/>
        <end position="107"/>
    </location>
</feature>
<feature type="transmembrane region" description="Helical" evidence="1">
    <location>
        <begin position="137"/>
        <end position="155"/>
    </location>
</feature>
<keyword evidence="1" id="KW-1133">Transmembrane helix</keyword>
<feature type="transmembrane region" description="Helical" evidence="1">
    <location>
        <begin position="12"/>
        <end position="31"/>
    </location>
</feature>
<dbReference type="AlphaFoldDB" id="X0STE4"/>
<gene>
    <name evidence="2" type="ORF">S01H1_03554</name>
</gene>
<comment type="caution">
    <text evidence="2">The sequence shown here is derived from an EMBL/GenBank/DDBJ whole genome shotgun (WGS) entry which is preliminary data.</text>
</comment>
<feature type="transmembrane region" description="Helical" evidence="1">
    <location>
        <begin position="176"/>
        <end position="196"/>
    </location>
</feature>
<reference evidence="2" key="1">
    <citation type="journal article" date="2014" name="Front. Microbiol.">
        <title>High frequency of phylogenetically diverse reductive dehalogenase-homologous genes in deep subseafloor sedimentary metagenomes.</title>
        <authorList>
            <person name="Kawai M."/>
            <person name="Futagami T."/>
            <person name="Toyoda A."/>
            <person name="Takaki Y."/>
            <person name="Nishi S."/>
            <person name="Hori S."/>
            <person name="Arai W."/>
            <person name="Tsubouchi T."/>
            <person name="Morono Y."/>
            <person name="Uchiyama I."/>
            <person name="Ito T."/>
            <person name="Fujiyama A."/>
            <person name="Inagaki F."/>
            <person name="Takami H."/>
        </authorList>
    </citation>
    <scope>NUCLEOTIDE SEQUENCE</scope>
    <source>
        <strain evidence="2">Expedition CK06-06</strain>
    </source>
</reference>
<evidence type="ECO:0008006" key="3">
    <source>
        <dbReference type="Google" id="ProtNLM"/>
    </source>
</evidence>
<feature type="transmembrane region" description="Helical" evidence="1">
    <location>
        <begin position="325"/>
        <end position="343"/>
    </location>
</feature>
<keyword evidence="1" id="KW-0812">Transmembrane</keyword>
<keyword evidence="1" id="KW-0472">Membrane</keyword>